<dbReference type="HOGENOM" id="CLU_083287_27_5_11"/>
<dbReference type="InterPro" id="IPR036390">
    <property type="entry name" value="WH_DNA-bd_sf"/>
</dbReference>
<evidence type="ECO:0000259" key="2">
    <source>
        <dbReference type="PROSITE" id="PS50995"/>
    </source>
</evidence>
<dbReference type="KEGG" id="sna:Snas_4979"/>
<reference evidence="3 4" key="1">
    <citation type="journal article" date="2009" name="Stand. Genomic Sci.">
        <title>Complete genome sequence of Stackebrandtia nassauensis type strain (LLR-40K-21).</title>
        <authorList>
            <person name="Munk C."/>
            <person name="Lapidus A."/>
            <person name="Copeland A."/>
            <person name="Jando M."/>
            <person name="Mayilraj S."/>
            <person name="Glavina Del Rio T."/>
            <person name="Nolan M."/>
            <person name="Chen F."/>
            <person name="Lucas S."/>
            <person name="Tice H."/>
            <person name="Cheng J.F."/>
            <person name="Han C."/>
            <person name="Detter J.C."/>
            <person name="Bruce D."/>
            <person name="Goodwin L."/>
            <person name="Chain P."/>
            <person name="Pitluck S."/>
            <person name="Goker M."/>
            <person name="Ovchinikova G."/>
            <person name="Pati A."/>
            <person name="Ivanova N."/>
            <person name="Mavromatis K."/>
            <person name="Chen A."/>
            <person name="Palaniappan K."/>
            <person name="Land M."/>
            <person name="Hauser L."/>
            <person name="Chang Y.J."/>
            <person name="Jeffries C.D."/>
            <person name="Bristow J."/>
            <person name="Eisen J.A."/>
            <person name="Markowitz V."/>
            <person name="Hugenholtz P."/>
            <person name="Kyrpides N.C."/>
            <person name="Klenk H.P."/>
        </authorList>
    </citation>
    <scope>NUCLEOTIDE SEQUENCE [LARGE SCALE GENOMIC DNA]</scope>
    <source>
        <strain evidence="4">DSM 44728 / CIP 108903 / NRRL B-16338 / NBRC 102104 / LLR-40K-21</strain>
    </source>
</reference>
<keyword evidence="4" id="KW-1185">Reference proteome</keyword>
<protein>
    <submittedName>
        <fullName evidence="3">Transcriptional regulator, MarR family</fullName>
    </submittedName>
</protein>
<dbReference type="Gene3D" id="1.10.10.10">
    <property type="entry name" value="Winged helix-like DNA-binding domain superfamily/Winged helix DNA-binding domain"/>
    <property type="match status" value="1"/>
</dbReference>
<name>D3Q9S1_STANL</name>
<accession>D3Q9S1</accession>
<dbReference type="AlphaFoldDB" id="D3Q9S1"/>
<dbReference type="SMART" id="SM00347">
    <property type="entry name" value="HTH_MARR"/>
    <property type="match status" value="1"/>
</dbReference>
<dbReference type="SUPFAM" id="SSF46785">
    <property type="entry name" value="Winged helix' DNA-binding domain"/>
    <property type="match status" value="1"/>
</dbReference>
<dbReference type="OrthoDB" id="3237509at2"/>
<dbReference type="Proteomes" id="UP000000844">
    <property type="component" value="Chromosome"/>
</dbReference>
<evidence type="ECO:0000313" key="4">
    <source>
        <dbReference type="Proteomes" id="UP000000844"/>
    </source>
</evidence>
<feature type="domain" description="HTH marR-type" evidence="2">
    <location>
        <begin position="33"/>
        <end position="168"/>
    </location>
</feature>
<dbReference type="RefSeq" id="WP_013020188.1">
    <property type="nucleotide sequence ID" value="NC_013947.1"/>
</dbReference>
<dbReference type="PROSITE" id="PS50995">
    <property type="entry name" value="HTH_MARR_2"/>
    <property type="match status" value="1"/>
</dbReference>
<dbReference type="Pfam" id="PF12802">
    <property type="entry name" value="MarR_2"/>
    <property type="match status" value="1"/>
</dbReference>
<organism evidence="3 4">
    <name type="scientific">Stackebrandtia nassauensis (strain DSM 44728 / CIP 108903 / NRRL B-16338 / NBRC 102104 / LLR-40K-21)</name>
    <dbReference type="NCBI Taxonomy" id="446470"/>
    <lineage>
        <taxon>Bacteria</taxon>
        <taxon>Bacillati</taxon>
        <taxon>Actinomycetota</taxon>
        <taxon>Actinomycetes</taxon>
        <taxon>Glycomycetales</taxon>
        <taxon>Glycomycetaceae</taxon>
        <taxon>Stackebrandtia</taxon>
    </lineage>
</organism>
<evidence type="ECO:0000313" key="3">
    <source>
        <dbReference type="EMBL" id="ADD44617.1"/>
    </source>
</evidence>
<dbReference type="PANTHER" id="PTHR33164">
    <property type="entry name" value="TRANSCRIPTIONAL REGULATOR, MARR FAMILY"/>
    <property type="match status" value="1"/>
</dbReference>
<proteinExistence type="predicted"/>
<dbReference type="STRING" id="446470.Snas_4979"/>
<feature type="region of interest" description="Disordered" evidence="1">
    <location>
        <begin position="191"/>
        <end position="212"/>
    </location>
</feature>
<dbReference type="InterPro" id="IPR036388">
    <property type="entry name" value="WH-like_DNA-bd_sf"/>
</dbReference>
<dbReference type="InterPro" id="IPR000835">
    <property type="entry name" value="HTH_MarR-typ"/>
</dbReference>
<dbReference type="eggNOG" id="COG1846">
    <property type="taxonomic scope" value="Bacteria"/>
</dbReference>
<dbReference type="PANTHER" id="PTHR33164:SF104">
    <property type="entry name" value="TRANSCRIPTIONAL REGULATORY PROTEIN"/>
    <property type="match status" value="1"/>
</dbReference>
<feature type="compositionally biased region" description="Basic and acidic residues" evidence="1">
    <location>
        <begin position="200"/>
        <end position="212"/>
    </location>
</feature>
<dbReference type="EMBL" id="CP001778">
    <property type="protein sequence ID" value="ADD44617.1"/>
    <property type="molecule type" value="Genomic_DNA"/>
</dbReference>
<dbReference type="GO" id="GO:0006950">
    <property type="term" value="P:response to stress"/>
    <property type="evidence" value="ECO:0007669"/>
    <property type="project" value="TreeGrafter"/>
</dbReference>
<dbReference type="InterPro" id="IPR039422">
    <property type="entry name" value="MarR/SlyA-like"/>
</dbReference>
<sequence length="212" mass="23259">MTDSYPLDQHAALPAEDIAAAWTRERPGAPVGSIRVITPLWRIAKRLADHRRALLTRAGADAATLDLLSTLRRSGTPYTMTTRQLAEATLVTAGAISQRVARAEREGLVTRARSTTRARSVEVTLTEAGHALVESLVDDILVSEDDLLDGLDEPQREQLAALLATWWESLRQRDLPSYQPFGFVRLASRPGPSPVTLSSDTRHRPVSEGDFT</sequence>
<dbReference type="GO" id="GO:0003700">
    <property type="term" value="F:DNA-binding transcription factor activity"/>
    <property type="evidence" value="ECO:0007669"/>
    <property type="project" value="InterPro"/>
</dbReference>
<evidence type="ECO:0000256" key="1">
    <source>
        <dbReference type="SAM" id="MobiDB-lite"/>
    </source>
</evidence>
<gene>
    <name evidence="3" type="ordered locus">Snas_4979</name>
</gene>